<keyword evidence="2" id="KW-1185">Reference proteome</keyword>
<name>A0AAQ3WM02_PASNO</name>
<evidence type="ECO:0000313" key="2">
    <source>
        <dbReference type="Proteomes" id="UP001341281"/>
    </source>
</evidence>
<sequence length="88" mass="9656">MVLYESQRSGAHVATAAADGSVNLPRHLVVLREDEYLILKITTVSDRGGHRAKPKTTVLTVGHGDTSFDIKQQPYRLQATISWAGILQ</sequence>
<dbReference type="Proteomes" id="UP001341281">
    <property type="component" value="Chromosome 03"/>
</dbReference>
<dbReference type="EMBL" id="CP144747">
    <property type="protein sequence ID" value="WVZ66141.1"/>
    <property type="molecule type" value="Genomic_DNA"/>
</dbReference>
<protein>
    <submittedName>
        <fullName evidence="1">Uncharacterized protein</fullName>
    </submittedName>
</protein>
<evidence type="ECO:0000313" key="1">
    <source>
        <dbReference type="EMBL" id="WVZ66141.1"/>
    </source>
</evidence>
<organism evidence="1 2">
    <name type="scientific">Paspalum notatum var. saurae</name>
    <dbReference type="NCBI Taxonomy" id="547442"/>
    <lineage>
        <taxon>Eukaryota</taxon>
        <taxon>Viridiplantae</taxon>
        <taxon>Streptophyta</taxon>
        <taxon>Embryophyta</taxon>
        <taxon>Tracheophyta</taxon>
        <taxon>Spermatophyta</taxon>
        <taxon>Magnoliopsida</taxon>
        <taxon>Liliopsida</taxon>
        <taxon>Poales</taxon>
        <taxon>Poaceae</taxon>
        <taxon>PACMAD clade</taxon>
        <taxon>Panicoideae</taxon>
        <taxon>Andropogonodae</taxon>
        <taxon>Paspaleae</taxon>
        <taxon>Paspalinae</taxon>
        <taxon>Paspalum</taxon>
    </lineage>
</organism>
<accession>A0AAQ3WM02</accession>
<dbReference type="AlphaFoldDB" id="A0AAQ3WM02"/>
<gene>
    <name evidence="1" type="ORF">U9M48_015412</name>
</gene>
<reference evidence="1 2" key="1">
    <citation type="submission" date="2024-02" db="EMBL/GenBank/DDBJ databases">
        <title>High-quality chromosome-scale genome assembly of Pensacola bahiagrass (Paspalum notatum Flugge var. saurae).</title>
        <authorList>
            <person name="Vega J.M."/>
            <person name="Podio M."/>
            <person name="Orjuela J."/>
            <person name="Siena L.A."/>
            <person name="Pessino S.C."/>
            <person name="Combes M.C."/>
            <person name="Mariac C."/>
            <person name="Albertini E."/>
            <person name="Pupilli F."/>
            <person name="Ortiz J.P.A."/>
            <person name="Leblanc O."/>
        </authorList>
    </citation>
    <scope>NUCLEOTIDE SEQUENCE [LARGE SCALE GENOMIC DNA]</scope>
    <source>
        <strain evidence="1">R1</strain>
        <tissue evidence="1">Leaf</tissue>
    </source>
</reference>
<proteinExistence type="predicted"/>